<proteinExistence type="predicted"/>
<gene>
    <name evidence="1" type="primary">Dpse\GA31397</name>
    <name evidence="1" type="ORF">Dpse_GA31397</name>
</gene>
<name>A0A0R3P234_DROPS</name>
<reference evidence="1" key="4">
    <citation type="submission" date="2015-11" db="EMBL/GenBank/DDBJ databases">
        <authorList>
            <consortium name="FlyBase"/>
        </authorList>
    </citation>
    <scope>NUCLEOTIDE SEQUENCE</scope>
    <source>
        <strain evidence="1">MV2-25</strain>
    </source>
</reference>
<feature type="non-terminal residue" evidence="1">
    <location>
        <position position="1"/>
    </location>
</feature>
<evidence type="ECO:0000313" key="1">
    <source>
        <dbReference type="EMBL" id="KRT05283.1"/>
    </source>
</evidence>
<sequence length="113" mass="12027">LAAVEELANVAIQAVEAWLAAAGLELAAQKTEAVLISSRKVVETARVQVGGTAIESQRSIKYLGVLIDTRLSTRQATRKLLTSVVTSQMLYAAPVWAEAAKVRSGGNVQTVRH</sequence>
<dbReference type="EMBL" id="CH475730">
    <property type="protein sequence ID" value="KRT05283.1"/>
    <property type="molecule type" value="Genomic_DNA"/>
</dbReference>
<reference evidence="1" key="2">
    <citation type="journal article" date="2007" name="Nature">
        <title>Evolution of genes and genomes on the Drosophila phylogeny.</title>
        <authorList>
            <consortium name="Drosophila 12 Genomes Consortium"/>
            <person name="Clark A.G."/>
            <person name="Eisen M.B."/>
            <person name="Smith D.R."/>
            <person name="Bergman C.M."/>
            <person name="Oliver B."/>
            <person name="Markow T.A."/>
            <person name="Kaufman T.C."/>
            <person name="Kellis M."/>
            <person name="Gelbart W."/>
            <person name="Iyer V.N."/>
            <person name="Pollard D.A."/>
            <person name="Sackton T.B."/>
            <person name="Larracuente A.M."/>
            <person name="Singh N.D."/>
            <person name="Abad J.P."/>
            <person name="Abt D.N."/>
            <person name="Adryan B."/>
            <person name="Aguade M."/>
            <person name="Akashi H."/>
            <person name="Anderson W.W."/>
            <person name="Aquadro C.F."/>
            <person name="Ardell D.H."/>
            <person name="Arguello R."/>
            <person name="Artieri C.G."/>
            <person name="Barbash D.A."/>
            <person name="Barker D."/>
            <person name="Barsanti P."/>
            <person name="Batterham P."/>
            <person name="Batzoglou S."/>
            <person name="Begun D."/>
            <person name="Bhutkar A."/>
            <person name="Blanco E."/>
            <person name="Bosak S.A."/>
            <person name="Bradley R.K."/>
            <person name="Brand A.D."/>
            <person name="Brent M.R."/>
            <person name="Brooks A.N."/>
            <person name="Brown R.H."/>
            <person name="Butlin R.K."/>
            <person name="Caggese C."/>
            <person name="Calvi B.R."/>
            <person name="Bernardo de Carvalho A."/>
            <person name="Caspi A."/>
            <person name="Castrezana S."/>
            <person name="Celniker S.E."/>
            <person name="Chang J.L."/>
            <person name="Chapple C."/>
            <person name="Chatterji S."/>
            <person name="Chinwalla A."/>
            <person name="Civetta A."/>
            <person name="Clifton S.W."/>
            <person name="Comeron J.M."/>
            <person name="Costello J.C."/>
            <person name="Coyne J.A."/>
            <person name="Daub J."/>
            <person name="David R.G."/>
            <person name="Delcher A.L."/>
            <person name="Delehaunty K."/>
            <person name="Do C.B."/>
            <person name="Ebling H."/>
            <person name="Edwards K."/>
            <person name="Eickbush T."/>
            <person name="Evans J.D."/>
            <person name="Filipski A."/>
            <person name="Findeiss S."/>
            <person name="Freyhult E."/>
            <person name="Fulton L."/>
            <person name="Fulton R."/>
            <person name="Garcia A.C."/>
            <person name="Gardiner A."/>
            <person name="Garfield D.A."/>
            <person name="Garvin B.E."/>
            <person name="Gibson G."/>
            <person name="Gilbert D."/>
            <person name="Gnerre S."/>
            <person name="Godfrey J."/>
            <person name="Good R."/>
            <person name="Gotea V."/>
            <person name="Gravely B."/>
            <person name="Greenberg A.J."/>
            <person name="Griffiths-Jones S."/>
            <person name="Gross S."/>
            <person name="Guigo R."/>
            <person name="Gustafson E.A."/>
            <person name="Haerty W."/>
            <person name="Hahn M.W."/>
            <person name="Halligan D.L."/>
            <person name="Halpern A.L."/>
            <person name="Halter G.M."/>
            <person name="Han M.V."/>
            <person name="Heger A."/>
            <person name="Hillier L."/>
            <person name="Hinrichs A.S."/>
            <person name="Holmes I."/>
            <person name="Hoskins R.A."/>
            <person name="Hubisz M.J."/>
            <person name="Hultmark D."/>
            <person name="Huntley M.A."/>
            <person name="Jaffe D.B."/>
            <person name="Jagadeeshan S."/>
            <person name="Jeck W.R."/>
            <person name="Johnson J."/>
            <person name="Jones C.D."/>
            <person name="Jordan W.C."/>
            <person name="Karpen G.H."/>
            <person name="Kataoka E."/>
            <person name="Keightley P.D."/>
            <person name="Kheradpour P."/>
            <person name="Kirkness E.F."/>
            <person name="Koerich L.B."/>
            <person name="Kristiansen K."/>
            <person name="Kudrna D."/>
            <person name="Kulathinal R.J."/>
            <person name="Kumar S."/>
            <person name="Kwok R."/>
            <person name="Lander E."/>
            <person name="Langley C.H."/>
            <person name="Lapoint R."/>
            <person name="Lazzaro B.P."/>
            <person name="Lee S.J."/>
            <person name="Levesque L."/>
            <person name="Li R."/>
            <person name="Lin C.F."/>
            <person name="Lin M.F."/>
            <person name="Lindblad-Toh K."/>
            <person name="Llopart A."/>
            <person name="Long M."/>
            <person name="Low L."/>
            <person name="Lozovsky E."/>
            <person name="Lu J."/>
            <person name="Luo M."/>
            <person name="Machado C.A."/>
            <person name="Makalowski W."/>
            <person name="Marzo M."/>
            <person name="Matsuda M."/>
            <person name="Matzkin L."/>
            <person name="McAllister B."/>
            <person name="McBride C.S."/>
            <person name="McKernan B."/>
            <person name="McKernan K."/>
            <person name="Mendez-Lago M."/>
            <person name="Minx P."/>
            <person name="Mollenhauer M.U."/>
            <person name="Montooth K."/>
            <person name="Mount S.M."/>
            <person name="Mu X."/>
            <person name="Myers E."/>
            <person name="Negre B."/>
            <person name="Newfeld S."/>
            <person name="Nielsen R."/>
            <person name="Noor M.A."/>
            <person name="O'Grady P."/>
            <person name="Pachter L."/>
            <person name="Papaceit M."/>
            <person name="Parisi M.J."/>
            <person name="Parisi M."/>
            <person name="Parts L."/>
            <person name="Pedersen J.S."/>
            <person name="Pesole G."/>
            <person name="Phillippy A.M."/>
            <person name="Ponting C.P."/>
            <person name="Pop M."/>
            <person name="Porcelli D."/>
            <person name="Powell J.R."/>
            <person name="Prohaska S."/>
            <person name="Pruitt K."/>
            <person name="Puig M."/>
            <person name="Quesneville H."/>
            <person name="Ram K.R."/>
            <person name="Rand D."/>
            <person name="Rasmussen M.D."/>
            <person name="Reed L.K."/>
            <person name="Reenan R."/>
            <person name="Reily A."/>
            <person name="Remington K.A."/>
            <person name="Rieger T.T."/>
            <person name="Ritchie M.G."/>
            <person name="Robin C."/>
            <person name="Rogers Y.H."/>
            <person name="Rohde C."/>
            <person name="Rozas J."/>
            <person name="Rubenfield M.J."/>
            <person name="Ruiz A."/>
            <person name="Russo S."/>
            <person name="Salzberg S.L."/>
            <person name="Sanchez-Gracia A."/>
            <person name="Saranga D.J."/>
            <person name="Sato H."/>
            <person name="Schaeffer S.W."/>
            <person name="Schatz M.C."/>
            <person name="Schlenke T."/>
            <person name="Schwartz R."/>
            <person name="Segarra C."/>
            <person name="Singh R.S."/>
            <person name="Sirot L."/>
            <person name="Sirota M."/>
            <person name="Sisneros N.B."/>
            <person name="Smith C.D."/>
            <person name="Smith T.F."/>
            <person name="Spieth J."/>
            <person name="Stage D.E."/>
            <person name="Stark A."/>
            <person name="Stephan W."/>
            <person name="Strausberg R.L."/>
            <person name="Strempel S."/>
            <person name="Sturgill D."/>
            <person name="Sutton G."/>
            <person name="Sutton G.G."/>
            <person name="Tao W."/>
            <person name="Teichmann S."/>
            <person name="Tobari Y.N."/>
            <person name="Tomimura Y."/>
            <person name="Tsolas J.M."/>
            <person name="Valente V.L."/>
            <person name="Venter E."/>
            <person name="Venter J.C."/>
            <person name="Vicario S."/>
            <person name="Vieira F.G."/>
            <person name="Vilella A.J."/>
            <person name="Villasante A."/>
            <person name="Walenz B."/>
            <person name="Wang J."/>
            <person name="Wasserman M."/>
            <person name="Watts T."/>
            <person name="Wilson D."/>
            <person name="Wilson R.K."/>
            <person name="Wing R.A."/>
            <person name="Wolfner M.F."/>
            <person name="Wong A."/>
            <person name="Wong G.K."/>
            <person name="Wu C.I."/>
            <person name="Wu G."/>
            <person name="Yamamoto D."/>
            <person name="Yang H.P."/>
            <person name="Yang S.P."/>
            <person name="Yorke J.A."/>
            <person name="Yoshida K."/>
            <person name="Zdobnov E."/>
            <person name="Zhang P."/>
            <person name="Zhang Y."/>
            <person name="Zimin A.V."/>
            <person name="Baldwin J."/>
            <person name="Abdouelleil A."/>
            <person name="Abdulkadir J."/>
            <person name="Abebe A."/>
            <person name="Abera B."/>
            <person name="Abreu J."/>
            <person name="Acer S.C."/>
            <person name="Aftuck L."/>
            <person name="Alexander A."/>
            <person name="An P."/>
            <person name="Anderson E."/>
            <person name="Anderson S."/>
            <person name="Arachi H."/>
            <person name="Azer M."/>
            <person name="Bachantsang P."/>
            <person name="Barry A."/>
            <person name="Bayul T."/>
            <person name="Berlin A."/>
            <person name="Bessette D."/>
            <person name="Bloom T."/>
            <person name="Blye J."/>
            <person name="Boguslavskiy L."/>
            <person name="Bonnet C."/>
            <person name="Boukhgalter B."/>
            <person name="Bourzgui I."/>
            <person name="Brown A."/>
            <person name="Cahill P."/>
            <person name="Channer S."/>
            <person name="Cheshatsang Y."/>
            <person name="Chuda L."/>
            <person name="Citroen M."/>
            <person name="Collymore A."/>
            <person name="Cooke P."/>
            <person name="Costello M."/>
            <person name="D'Aco K."/>
            <person name="Daza R."/>
            <person name="De Haan G."/>
            <person name="DeGray S."/>
            <person name="DeMaso C."/>
            <person name="Dhargay N."/>
            <person name="Dooley K."/>
            <person name="Dooley E."/>
            <person name="Doricent M."/>
            <person name="Dorje P."/>
            <person name="Dorjee K."/>
            <person name="Dupes A."/>
            <person name="Elong R."/>
            <person name="Falk J."/>
            <person name="Farina A."/>
            <person name="Faro S."/>
            <person name="Ferguson D."/>
            <person name="Fisher S."/>
            <person name="Foley C.D."/>
            <person name="Franke A."/>
            <person name="Friedrich D."/>
            <person name="Gadbois L."/>
            <person name="Gearin G."/>
            <person name="Gearin C.R."/>
            <person name="Giannoukos G."/>
            <person name="Goode T."/>
            <person name="Graham J."/>
            <person name="Grandbois E."/>
            <person name="Grewal S."/>
            <person name="Gyaltsen K."/>
            <person name="Hafez N."/>
            <person name="Hagos B."/>
            <person name="Hall J."/>
            <person name="Henson C."/>
            <person name="Hollinger A."/>
            <person name="Honan T."/>
            <person name="Huard M.D."/>
            <person name="Hughes L."/>
            <person name="Hurhula B."/>
            <person name="Husby M.E."/>
            <person name="Kamat A."/>
            <person name="Kanga B."/>
            <person name="Kashin S."/>
            <person name="Khazanovich D."/>
            <person name="Kisner P."/>
            <person name="Lance K."/>
            <person name="Lara M."/>
            <person name="Lee W."/>
            <person name="Lennon N."/>
            <person name="Letendre F."/>
            <person name="LeVine R."/>
            <person name="Lipovsky A."/>
            <person name="Liu X."/>
            <person name="Liu J."/>
            <person name="Liu S."/>
            <person name="Lokyitsang T."/>
            <person name="Lokyitsang Y."/>
            <person name="Lubonja R."/>
            <person name="Lui A."/>
            <person name="MacDonald P."/>
            <person name="Magnisalis V."/>
            <person name="Maru K."/>
            <person name="Matthews C."/>
            <person name="McCusker W."/>
            <person name="McDonough S."/>
            <person name="Mehta T."/>
            <person name="Meldrim J."/>
            <person name="Meneus L."/>
            <person name="Mihai O."/>
            <person name="Mihalev A."/>
            <person name="Mihova T."/>
            <person name="Mittelman R."/>
            <person name="Mlenga V."/>
            <person name="Montmayeur A."/>
            <person name="Mulrain L."/>
            <person name="Navidi A."/>
            <person name="Naylor J."/>
            <person name="Negash T."/>
            <person name="Nguyen T."/>
            <person name="Nguyen N."/>
            <person name="Nicol R."/>
            <person name="Norbu C."/>
            <person name="Norbu N."/>
            <person name="Novod N."/>
            <person name="O'Neill B."/>
            <person name="Osman S."/>
            <person name="Markiewicz E."/>
            <person name="Oyono O.L."/>
            <person name="Patti C."/>
            <person name="Phunkhang P."/>
            <person name="Pierre F."/>
            <person name="Priest M."/>
            <person name="Raghuraman S."/>
            <person name="Rege F."/>
            <person name="Reyes R."/>
            <person name="Rise C."/>
            <person name="Rogov P."/>
            <person name="Ross K."/>
            <person name="Ryan E."/>
            <person name="Settipalli S."/>
            <person name="Shea T."/>
            <person name="Sherpa N."/>
            <person name="Shi L."/>
            <person name="Shih D."/>
            <person name="Sparrow T."/>
            <person name="Spaulding J."/>
            <person name="Stalker J."/>
            <person name="Stange-Thomann N."/>
            <person name="Stavropoulos S."/>
            <person name="Stone C."/>
            <person name="Strader C."/>
            <person name="Tesfaye S."/>
            <person name="Thomson T."/>
            <person name="Thoulutsang Y."/>
            <person name="Thoulutsang D."/>
            <person name="Topham K."/>
            <person name="Topping I."/>
            <person name="Tsamla T."/>
            <person name="Vassiliev H."/>
            <person name="Vo A."/>
            <person name="Wangchuk T."/>
            <person name="Wangdi T."/>
            <person name="Weiand M."/>
            <person name="Wilkinson J."/>
            <person name="Wilson A."/>
            <person name="Yadav S."/>
            <person name="Young G."/>
            <person name="Yu Q."/>
            <person name="Zembek L."/>
            <person name="Zhong D."/>
            <person name="Zimmer A."/>
            <person name="Zwirko Z."/>
            <person name="Jaffe D.B."/>
            <person name="Alvarez P."/>
            <person name="Brockman W."/>
            <person name="Butler J."/>
            <person name="Chin C."/>
            <person name="Gnerre S."/>
            <person name="Grabherr M."/>
            <person name="Kleber M."/>
            <person name="Mauceli E."/>
            <person name="MacCallum I."/>
        </authorList>
    </citation>
    <scope>NUCLEOTIDE SEQUENCE [LARGE SCALE GENOMIC DNA]</scope>
    <source>
        <strain evidence="1">MV2-25</strain>
    </source>
</reference>
<protein>
    <recommendedName>
        <fullName evidence="2">Reverse transcriptase</fullName>
    </recommendedName>
</protein>
<organism evidence="1">
    <name type="scientific">Drosophila pseudoobscura pseudoobscura</name>
    <name type="common">Fruit fly</name>
    <dbReference type="NCBI Taxonomy" id="46245"/>
    <lineage>
        <taxon>Eukaryota</taxon>
        <taxon>Metazoa</taxon>
        <taxon>Ecdysozoa</taxon>
        <taxon>Arthropoda</taxon>
        <taxon>Hexapoda</taxon>
        <taxon>Insecta</taxon>
        <taxon>Pterygota</taxon>
        <taxon>Neoptera</taxon>
        <taxon>Endopterygota</taxon>
        <taxon>Diptera</taxon>
        <taxon>Brachycera</taxon>
        <taxon>Muscomorpha</taxon>
        <taxon>Ephydroidea</taxon>
        <taxon>Drosophilidae</taxon>
        <taxon>Drosophila</taxon>
        <taxon>Sophophora</taxon>
    </lineage>
</organism>
<reference evidence="1" key="1">
    <citation type="journal article" date="2005" name="Genome Res.">
        <title>Comparative genome sequencing of Drosophila pseudoobscura: chromosomal, gene, and cis-element evolution.</title>
        <authorList>
            <person name="Richards S."/>
            <person name="Liu Y."/>
            <person name="Bettencourt B.R."/>
            <person name="Hradecky P."/>
            <person name="Letovsky S."/>
            <person name="Nielsen R."/>
            <person name="Thornton K."/>
            <person name="Hubisz M.J."/>
            <person name="Chen R."/>
            <person name="Meisel R.P."/>
            <person name="Couronne O."/>
            <person name="Hua S."/>
            <person name="Smith M.A."/>
            <person name="Zhang P."/>
            <person name="Liu J."/>
            <person name="Bussemaker H.J."/>
            <person name="van Batenburg M.F."/>
            <person name="Howells S.L."/>
            <person name="Scherer S.E."/>
            <person name="Sodergren E."/>
            <person name="Matthews B.B."/>
            <person name="Crosby M.A."/>
            <person name="Schroeder A.J."/>
            <person name="Ortiz-Barrientos D."/>
            <person name="Rives C.M."/>
            <person name="Metzker M.L."/>
            <person name="Muzny D.M."/>
            <person name="Scott G."/>
            <person name="Steffen D."/>
            <person name="Wheeler D.A."/>
            <person name="Worley K.C."/>
            <person name="Havlak P."/>
            <person name="Durbin K.J."/>
            <person name="Egan A."/>
            <person name="Gill R."/>
            <person name="Hume J."/>
            <person name="Morgan M.B."/>
            <person name="Miner G."/>
            <person name="Hamilton C."/>
            <person name="Huang Y."/>
            <person name="Waldron L."/>
            <person name="Verduzco D."/>
            <person name="Clerc-Blankenburg K.P."/>
            <person name="Dubchak I."/>
            <person name="Noor M.A."/>
            <person name="Anderson W."/>
            <person name="White K.P."/>
            <person name="Clark A.G."/>
            <person name="Schaeffer S.W."/>
            <person name="Gelbart W."/>
            <person name="Weinstock G.M."/>
            <person name="Gibbs R.A."/>
        </authorList>
    </citation>
    <scope>NUCLEOTIDE SEQUENCE [LARGE SCALE GENOMIC DNA]</scope>
    <source>
        <strain evidence="1">MV2-25</strain>
    </source>
</reference>
<dbReference type="AlphaFoldDB" id="A0A0R3P234"/>
<reference evidence="1" key="3">
    <citation type="journal article" date="2012" name="PLoS ONE">
        <title>Mind the gap: upgrading genomes with Pacific Biosciences RS long-read sequencing technology.</title>
        <authorList>
            <person name="English A.C."/>
            <person name="Richards S."/>
            <person name="Han Y."/>
            <person name="Wang M."/>
            <person name="Vee V."/>
            <person name="Qu J."/>
            <person name="Qin X."/>
            <person name="Muzny D.M."/>
            <person name="Reid J.G."/>
            <person name="Worley K.C."/>
            <person name="Gibbs R.A."/>
        </authorList>
    </citation>
    <scope>NUCLEOTIDE SEQUENCE</scope>
    <source>
        <strain evidence="1">MV2-25</strain>
    </source>
</reference>
<accession>A0A0R3P234</accession>
<evidence type="ECO:0008006" key="2">
    <source>
        <dbReference type="Google" id="ProtNLM"/>
    </source>
</evidence>
<dbReference type="STRING" id="46245.A0A0R3P234"/>
<dbReference type="Bgee" id="FBgn0271804">
    <property type="expression patterns" value="Expressed in male reproductive system and 3 other cell types or tissues"/>
</dbReference>